<dbReference type="PROSITE" id="PS00748">
    <property type="entry name" value="F_ACTIN_CAPPING_A_1"/>
    <property type="match status" value="1"/>
</dbReference>
<keyword evidence="4 5" id="KW-0009">Actin-binding</keyword>
<dbReference type="Pfam" id="PF01267">
    <property type="entry name" value="F-actin_cap_A"/>
    <property type="match status" value="1"/>
</dbReference>
<evidence type="ECO:0000256" key="5">
    <source>
        <dbReference type="RuleBase" id="RU365077"/>
    </source>
</evidence>
<evidence type="ECO:0000256" key="3">
    <source>
        <dbReference type="ARBA" id="ARBA00022467"/>
    </source>
</evidence>
<evidence type="ECO:0000256" key="1">
    <source>
        <dbReference type="ARBA" id="ARBA00010479"/>
    </source>
</evidence>
<dbReference type="EMBL" id="HBEO01030227">
    <property type="protein sequence ID" value="CAD8502569.1"/>
    <property type="molecule type" value="Transcribed_RNA"/>
</dbReference>
<organism evidence="6">
    <name type="scientific">Hanusia phi</name>
    <dbReference type="NCBI Taxonomy" id="3032"/>
    <lineage>
        <taxon>Eukaryota</taxon>
        <taxon>Cryptophyceae</taxon>
        <taxon>Pyrenomonadales</taxon>
        <taxon>Geminigeraceae</taxon>
        <taxon>Hanusia</taxon>
    </lineage>
</organism>
<comment type="subunit">
    <text evidence="5">Heterodimer of an alpha and a beta subunit.</text>
</comment>
<proteinExistence type="inferred from homology"/>
<comment type="function">
    <text evidence="5">F-actin-capping proteins bind in a Ca(2+)-independent manner to the fast growing ends of actin filaments (barbed end) thereby blocking the exchange of subunits at these ends. Unlike other capping proteins (such as gelsolin and severin), these proteins do not sever actin filaments.</text>
</comment>
<dbReference type="InterPro" id="IPR042489">
    <property type="entry name" value="CapZ_alpha_1"/>
</dbReference>
<evidence type="ECO:0000313" key="6">
    <source>
        <dbReference type="EMBL" id="CAD8502569.1"/>
    </source>
</evidence>
<gene>
    <name evidence="6" type="ORF">HPHI1048_LOCUS20526</name>
</gene>
<dbReference type="SUPFAM" id="SSF90096">
    <property type="entry name" value="Subunits of heterodimeric actin filament capping protein Capz"/>
    <property type="match status" value="1"/>
</dbReference>
<dbReference type="InterPro" id="IPR037282">
    <property type="entry name" value="CapZ_alpha/beta"/>
</dbReference>
<name>A0A7S0F4E7_9CRYP</name>
<accession>A0A7S0F4E7</accession>
<dbReference type="PANTHER" id="PTHR10653:SF0">
    <property type="entry name" value="F-ACTIN-CAPPING PROTEIN SUBUNIT ALPHA"/>
    <property type="match status" value="1"/>
</dbReference>
<dbReference type="PRINTS" id="PR00191">
    <property type="entry name" value="FACTINCAPA"/>
</dbReference>
<dbReference type="GO" id="GO:0030863">
    <property type="term" value="C:cortical cytoskeleton"/>
    <property type="evidence" value="ECO:0007669"/>
    <property type="project" value="TreeGrafter"/>
</dbReference>
<comment type="similarity">
    <text evidence="1 5">Belongs to the F-actin-capping protein alpha subunit family.</text>
</comment>
<dbReference type="InterPro" id="IPR002189">
    <property type="entry name" value="CapZ_alpha"/>
</dbReference>
<dbReference type="InterPro" id="IPR017865">
    <property type="entry name" value="F-actin_cap_asu_CS"/>
</dbReference>
<reference evidence="6" key="1">
    <citation type="submission" date="2021-01" db="EMBL/GenBank/DDBJ databases">
        <authorList>
            <person name="Corre E."/>
            <person name="Pelletier E."/>
            <person name="Niang G."/>
            <person name="Scheremetjew M."/>
            <person name="Finn R."/>
            <person name="Kale V."/>
            <person name="Holt S."/>
            <person name="Cochrane G."/>
            <person name="Meng A."/>
            <person name="Brown T."/>
            <person name="Cohen L."/>
        </authorList>
    </citation>
    <scope>NUCLEOTIDE SEQUENCE</scope>
    <source>
        <strain evidence="6">CCMP325</strain>
    </source>
</reference>
<dbReference type="InterPro" id="IPR042276">
    <property type="entry name" value="CapZ_alpha/beta_2"/>
</dbReference>
<protein>
    <recommendedName>
        <fullName evidence="2 5">F-actin-capping protein subunit alpha</fullName>
    </recommendedName>
</protein>
<dbReference type="GO" id="GO:0051015">
    <property type="term" value="F:actin filament binding"/>
    <property type="evidence" value="ECO:0007669"/>
    <property type="project" value="TreeGrafter"/>
</dbReference>
<dbReference type="GO" id="GO:0008290">
    <property type="term" value="C:F-actin capping protein complex"/>
    <property type="evidence" value="ECO:0007669"/>
    <property type="project" value="UniProtKB-UniRule"/>
</dbReference>
<dbReference type="PANTHER" id="PTHR10653">
    <property type="entry name" value="F-ACTIN-CAPPING PROTEIN SUBUNIT ALPHA"/>
    <property type="match status" value="1"/>
</dbReference>
<sequence>MEKQQIARRLILSSPVGELSQVIADVKALLGDDGMDEEALQGVLRDYHHKNLSVATGSGDQRVLLSEESERGNTVYIDYATNSVYVVDPLQLKIVSSDGVSESEIDGKVEDLRLPLQKEISEYLKSSVSSGWSCVKGSVVGDEQMMFLILISGSKLNAKNFWNGRWTSRWTVKVDVSARSGAVEGEVESMVHYYEDGNVQMEAKTLCSAKIVWDDKTSFARAVCKAVREQEEQYHRHLEESQAITAESAFKSLRRKMPITQTKFQWDKVAAYSLARELTSK</sequence>
<keyword evidence="3 5" id="KW-0117">Actin capping</keyword>
<dbReference type="AlphaFoldDB" id="A0A7S0F4E7"/>
<dbReference type="GO" id="GO:0030036">
    <property type="term" value="P:actin cytoskeleton organization"/>
    <property type="evidence" value="ECO:0007669"/>
    <property type="project" value="TreeGrafter"/>
</dbReference>
<evidence type="ECO:0000256" key="2">
    <source>
        <dbReference type="ARBA" id="ARBA00014038"/>
    </source>
</evidence>
<dbReference type="GO" id="GO:0051016">
    <property type="term" value="P:barbed-end actin filament capping"/>
    <property type="evidence" value="ECO:0007669"/>
    <property type="project" value="UniProtKB-UniRule"/>
</dbReference>
<evidence type="ECO:0000256" key="4">
    <source>
        <dbReference type="ARBA" id="ARBA00023203"/>
    </source>
</evidence>
<dbReference type="Gene3D" id="3.90.1150.210">
    <property type="entry name" value="F-actin capping protein, beta subunit"/>
    <property type="match status" value="1"/>
</dbReference>
<dbReference type="Gene3D" id="3.30.1140.60">
    <property type="entry name" value="F-actin capping protein, alpha subunit"/>
    <property type="match status" value="1"/>
</dbReference>